<keyword evidence="6 15" id="KW-0285">Flavoprotein</keyword>
<dbReference type="Pfam" id="PF04324">
    <property type="entry name" value="Fer2_BFD"/>
    <property type="match status" value="2"/>
</dbReference>
<dbReference type="InterPro" id="IPR012744">
    <property type="entry name" value="Nitri_red_NirB"/>
</dbReference>
<feature type="domain" description="FAD/NAD(P)-binding" evidence="20">
    <location>
        <begin position="8"/>
        <end position="282"/>
    </location>
</feature>
<feature type="binding site" evidence="16">
    <location>
        <position position="649"/>
    </location>
    <ligand>
        <name>[4Fe-4S] cluster</name>
        <dbReference type="ChEBI" id="CHEBI:49883"/>
    </ligand>
</feature>
<evidence type="ECO:0000256" key="13">
    <source>
        <dbReference type="ARBA" id="ARBA00023063"/>
    </source>
</evidence>
<feature type="domain" description="Nitrite/sulphite reductase 4Fe-4S" evidence="17">
    <location>
        <begin position="634"/>
        <end position="772"/>
    </location>
</feature>
<comment type="cofactor">
    <cofactor evidence="16">
        <name>siroheme</name>
        <dbReference type="ChEBI" id="CHEBI:60052"/>
    </cofactor>
    <text evidence="16">Binds 1 siroheme per subunit.</text>
</comment>
<dbReference type="InterPro" id="IPR007419">
    <property type="entry name" value="BFD-like_2Fe2S-bd_dom"/>
</dbReference>
<organism evidence="22 23">
    <name type="scientific">Sphingosinicella soli</name>
    <dbReference type="NCBI Taxonomy" id="333708"/>
    <lineage>
        <taxon>Bacteria</taxon>
        <taxon>Pseudomonadati</taxon>
        <taxon>Pseudomonadota</taxon>
        <taxon>Alphaproteobacteria</taxon>
        <taxon>Sphingomonadales</taxon>
        <taxon>Sphingosinicellaceae</taxon>
        <taxon>Sphingosinicella</taxon>
    </lineage>
</organism>
<evidence type="ECO:0000313" key="23">
    <source>
        <dbReference type="Proteomes" id="UP000566324"/>
    </source>
</evidence>
<dbReference type="Gene3D" id="3.30.413.10">
    <property type="entry name" value="Sulfite Reductase Hemoprotein, domain 1"/>
    <property type="match status" value="1"/>
</dbReference>
<evidence type="ECO:0000259" key="18">
    <source>
        <dbReference type="Pfam" id="PF03460"/>
    </source>
</evidence>
<dbReference type="InterPro" id="IPR006067">
    <property type="entry name" value="NO2/SO3_Rdtase_4Fe4S_dom"/>
</dbReference>
<dbReference type="InterPro" id="IPR041575">
    <property type="entry name" value="Rubredoxin_C"/>
</dbReference>
<dbReference type="PRINTS" id="PR00368">
    <property type="entry name" value="FADPNR"/>
</dbReference>
<dbReference type="RefSeq" id="WP_243451906.1">
    <property type="nucleotide sequence ID" value="NZ_JACHNZ010000039.1"/>
</dbReference>
<evidence type="ECO:0000259" key="17">
    <source>
        <dbReference type="Pfam" id="PF01077"/>
    </source>
</evidence>
<dbReference type="CDD" id="cd19943">
    <property type="entry name" value="NirB_Fer2_BFD-like_1"/>
    <property type="match status" value="1"/>
</dbReference>
<evidence type="ECO:0000259" key="20">
    <source>
        <dbReference type="Pfam" id="PF07992"/>
    </source>
</evidence>
<dbReference type="InterPro" id="IPR005117">
    <property type="entry name" value="NiRdtase/SiRdtase_haem-b_fer"/>
</dbReference>
<dbReference type="GO" id="GO:0051539">
    <property type="term" value="F:4 iron, 4 sulfur cluster binding"/>
    <property type="evidence" value="ECO:0007669"/>
    <property type="project" value="UniProtKB-KW"/>
</dbReference>
<feature type="binding site" description="axial binding residue" evidence="16">
    <location>
        <position position="687"/>
    </location>
    <ligand>
        <name>siroheme</name>
        <dbReference type="ChEBI" id="CHEBI:60052"/>
    </ligand>
    <ligandPart>
        <name>Fe</name>
        <dbReference type="ChEBI" id="CHEBI:18248"/>
    </ligandPart>
</feature>
<dbReference type="Gene3D" id="3.50.50.60">
    <property type="entry name" value="FAD/NAD(P)-binding domain"/>
    <property type="match status" value="2"/>
</dbReference>
<evidence type="ECO:0000259" key="19">
    <source>
        <dbReference type="Pfam" id="PF04324"/>
    </source>
</evidence>
<sequence length="824" mass="89194">MKTSGREHLVVIGNGMAGCRAVEEILARDAARYRITIIGAEPRVNYNRIMLSPLLAGEKHFDDIVINPMGWYEDNGIDLLSGDPVEAIERDTRTVITRTGRRIGYDRLLIATGSDPFIIPVPGKDLPGVVSFRDIDDVDAMLRAAASGGDAVVIGGGLLGLEAAHGLSLRGMTVTVIHLMETLMERQLDEAAGWLLKSALEARGQMILTGADTAEIYGEGKVEGVRLKDGREIPASLVVMAVGIRPNVALARNAGIEVGRGIKVDDHMATSDPAVLAVGECVEHDGNVYGLVAPLWEMCRALADGLTARPTGYRGSITSTKLKVAGLDVFSAGDFSGGGGTEDIVLRDAARGVYKRLVLKDERIVGAVLYGDTSDGNWYFDLLKKADSIAEIRDALIFGQAFAQGDRADPSAAVAVLPDDTEICGCNGVSKGKVVASIESGAETLDAVRATCKASASCGSCTGLVETLLALTLGDDYSGERTTKTMCKCISFGHDDVRREISVQAMKSIPEIMQKLHWSTPDGCASCRPALNYYLLCAWPGEYSDDQQSRFVNERMHANIQKDGTYSVVPRMWGGLTTPQELRAIADVVEKYNAPMVKVTGGQRLDIFGIRKEDLPAVWADLGAAGMVSGHAYGKALRTVKTCVGSEWCRFGTQDSTGLGVKLERGFWGSWMPHKFKMAVSGCPRNCAEATIKDFGVVCVESGYELHVGGNGGIKVRATDLLVKVETEAEAIHYAAAFVQLYREDARYLERTAPWIERKGIDWLKAQIVDDAENRDTLAARFWHSQQYMQDDPWAERASGCARDLLHRPLAEVRPIRIMEGADA</sequence>
<keyword evidence="23" id="KW-1185">Reference proteome</keyword>
<keyword evidence="7" id="KW-0001">2Fe-2S</keyword>
<comment type="cofactor">
    <cofactor evidence="16">
        <name>[4Fe-4S] cluster</name>
        <dbReference type="ChEBI" id="CHEBI:49883"/>
    </cofactor>
    <text evidence="16">Binds 1 [4Fe-4S] cluster per subunit.</text>
</comment>
<keyword evidence="8 16" id="KW-0479">Metal-binding</keyword>
<evidence type="ECO:0000256" key="16">
    <source>
        <dbReference type="PIRSR" id="PIRSR037149-1"/>
    </source>
</evidence>
<dbReference type="Gene3D" id="3.30.390.30">
    <property type="match status" value="1"/>
</dbReference>
<dbReference type="InterPro" id="IPR017121">
    <property type="entry name" value="Nitrite_Rdtase_lsu"/>
</dbReference>
<evidence type="ECO:0000313" key="22">
    <source>
        <dbReference type="EMBL" id="MBB4633285.1"/>
    </source>
</evidence>
<comment type="caution">
    <text evidence="22">The sequence shown here is derived from an EMBL/GenBank/DDBJ whole genome shotgun (WGS) entry which is preliminary data.</text>
</comment>
<gene>
    <name evidence="22" type="ORF">GGQ98_002919</name>
</gene>
<dbReference type="Pfam" id="PF18267">
    <property type="entry name" value="Rubredoxin_C"/>
    <property type="match status" value="1"/>
</dbReference>
<evidence type="ECO:0000256" key="6">
    <source>
        <dbReference type="ARBA" id="ARBA00022630"/>
    </source>
</evidence>
<dbReference type="SUPFAM" id="SSF51905">
    <property type="entry name" value="FAD/NAD(P)-binding domain"/>
    <property type="match status" value="2"/>
</dbReference>
<evidence type="ECO:0000256" key="11">
    <source>
        <dbReference type="ARBA" id="ARBA00023004"/>
    </source>
</evidence>
<evidence type="ECO:0000256" key="15">
    <source>
        <dbReference type="PIRNR" id="PIRNR037149"/>
    </source>
</evidence>
<dbReference type="EC" id="1.7.1.15" evidence="22"/>
<dbReference type="Pfam" id="PF01077">
    <property type="entry name" value="NIR_SIR"/>
    <property type="match status" value="1"/>
</dbReference>
<dbReference type="AlphaFoldDB" id="A0A7W7B542"/>
<evidence type="ECO:0000256" key="1">
    <source>
        <dbReference type="ARBA" id="ARBA00001974"/>
    </source>
</evidence>
<dbReference type="PANTHER" id="PTHR43809:SF1">
    <property type="entry name" value="NITRITE REDUCTASE (NADH) LARGE SUBUNIT"/>
    <property type="match status" value="1"/>
</dbReference>
<dbReference type="SUPFAM" id="SSF55124">
    <property type="entry name" value="Nitrite/Sulfite reductase N-terminal domain-like"/>
    <property type="match status" value="1"/>
</dbReference>
<feature type="binding site" evidence="16">
    <location>
        <position position="683"/>
    </location>
    <ligand>
        <name>[4Fe-4S] cluster</name>
        <dbReference type="ChEBI" id="CHEBI:49883"/>
    </ligand>
</feature>
<dbReference type="InterPro" id="IPR036188">
    <property type="entry name" value="FAD/NAD-bd_sf"/>
</dbReference>
<dbReference type="PROSITE" id="PS00365">
    <property type="entry name" value="NIR_SIR"/>
    <property type="match status" value="1"/>
</dbReference>
<dbReference type="GO" id="GO:0050661">
    <property type="term" value="F:NADP binding"/>
    <property type="evidence" value="ECO:0007669"/>
    <property type="project" value="UniProtKB-UniRule"/>
</dbReference>
<dbReference type="GO" id="GO:0051537">
    <property type="term" value="F:2 iron, 2 sulfur cluster binding"/>
    <property type="evidence" value="ECO:0007669"/>
    <property type="project" value="UniProtKB-KW"/>
</dbReference>
<dbReference type="InterPro" id="IPR016156">
    <property type="entry name" value="FAD/NAD-linked_Rdtase_dimer_sf"/>
</dbReference>
<evidence type="ECO:0000259" key="21">
    <source>
        <dbReference type="Pfam" id="PF18267"/>
    </source>
</evidence>
<dbReference type="GO" id="GO:0020037">
    <property type="term" value="F:heme binding"/>
    <property type="evidence" value="ECO:0007669"/>
    <property type="project" value="InterPro"/>
</dbReference>
<dbReference type="PRINTS" id="PR00411">
    <property type="entry name" value="PNDRDTASEI"/>
</dbReference>
<name>A0A7W7B542_9SPHN</name>
<dbReference type="InterPro" id="IPR036136">
    <property type="entry name" value="Nit/Sulf_reduc_fer-like_dom_sf"/>
</dbReference>
<dbReference type="PIRSF" id="PIRSF037149">
    <property type="entry name" value="NirB"/>
    <property type="match status" value="1"/>
</dbReference>
<feature type="domain" description="NADH-rubredoxin oxidoreductase C-terminal" evidence="21">
    <location>
        <begin position="319"/>
        <end position="385"/>
    </location>
</feature>
<evidence type="ECO:0000256" key="12">
    <source>
        <dbReference type="ARBA" id="ARBA00023014"/>
    </source>
</evidence>
<dbReference type="Pfam" id="PF03460">
    <property type="entry name" value="NIR_SIR_ferr"/>
    <property type="match status" value="1"/>
</dbReference>
<dbReference type="Gene3D" id="1.10.10.1100">
    <property type="entry name" value="BFD-like [2Fe-2S]-binding domain"/>
    <property type="match status" value="1"/>
</dbReference>
<keyword evidence="12 16" id="KW-0411">Iron-sulfur</keyword>
<dbReference type="GO" id="GO:0042128">
    <property type="term" value="P:nitrate assimilation"/>
    <property type="evidence" value="ECO:0007669"/>
    <property type="project" value="UniProtKB-UniRule"/>
</dbReference>
<dbReference type="GO" id="GO:0046872">
    <property type="term" value="F:metal ion binding"/>
    <property type="evidence" value="ECO:0007669"/>
    <property type="project" value="UniProtKB-KW"/>
</dbReference>
<dbReference type="EMBL" id="JACHNZ010000039">
    <property type="protein sequence ID" value="MBB4633285.1"/>
    <property type="molecule type" value="Genomic_DNA"/>
</dbReference>
<reference evidence="22 23" key="1">
    <citation type="submission" date="2020-08" db="EMBL/GenBank/DDBJ databases">
        <title>Genomic Encyclopedia of Type Strains, Phase IV (KMG-IV): sequencing the most valuable type-strain genomes for metagenomic binning, comparative biology and taxonomic classification.</title>
        <authorList>
            <person name="Goeker M."/>
        </authorList>
    </citation>
    <scope>NUCLEOTIDE SEQUENCE [LARGE SCALE GENOMIC DNA]</scope>
    <source>
        <strain evidence="22 23">DSM 17328</strain>
    </source>
</reference>
<keyword evidence="10 22" id="KW-0560">Oxidoreductase</keyword>
<evidence type="ECO:0000256" key="5">
    <source>
        <dbReference type="ARBA" id="ARBA00022617"/>
    </source>
</evidence>
<dbReference type="UniPathway" id="UPA00653"/>
<evidence type="ECO:0000256" key="7">
    <source>
        <dbReference type="ARBA" id="ARBA00022714"/>
    </source>
</evidence>
<evidence type="ECO:0000256" key="2">
    <source>
        <dbReference type="ARBA" id="ARBA00005096"/>
    </source>
</evidence>
<dbReference type="InterPro" id="IPR052034">
    <property type="entry name" value="NasD-like"/>
</dbReference>
<dbReference type="GO" id="GO:0106316">
    <property type="term" value="F:nitrite reductase (NADH) activity"/>
    <property type="evidence" value="ECO:0007669"/>
    <property type="project" value="UniProtKB-EC"/>
</dbReference>
<feature type="binding site" evidence="16">
    <location>
        <position position="687"/>
    </location>
    <ligand>
        <name>[4Fe-4S] cluster</name>
        <dbReference type="ChEBI" id="CHEBI:49883"/>
    </ligand>
</feature>
<dbReference type="PRINTS" id="PR00397">
    <property type="entry name" value="SIROHAEM"/>
</dbReference>
<comment type="cofactor">
    <cofactor evidence="14">
        <name>[2Fe-2S] cluster</name>
        <dbReference type="ChEBI" id="CHEBI:190135"/>
    </cofactor>
</comment>
<dbReference type="GO" id="GO:0050660">
    <property type="term" value="F:flavin adenine dinucleotide binding"/>
    <property type="evidence" value="ECO:0007669"/>
    <property type="project" value="UniProtKB-UniRule"/>
</dbReference>
<evidence type="ECO:0000256" key="3">
    <source>
        <dbReference type="ARBA" id="ARBA00010429"/>
    </source>
</evidence>
<keyword evidence="4 16" id="KW-0004">4Fe-4S</keyword>
<feature type="domain" description="BFD-like [2Fe-2S]-binding" evidence="19">
    <location>
        <begin position="423"/>
        <end position="470"/>
    </location>
</feature>
<dbReference type="InterPro" id="IPR045854">
    <property type="entry name" value="NO2/SO3_Rdtase_4Fe4S_sf"/>
</dbReference>
<evidence type="ECO:0000256" key="10">
    <source>
        <dbReference type="ARBA" id="ARBA00023002"/>
    </source>
</evidence>
<dbReference type="PROSITE" id="PS51257">
    <property type="entry name" value="PROKAR_LIPOPROTEIN"/>
    <property type="match status" value="1"/>
</dbReference>
<dbReference type="NCBIfam" id="TIGR02374">
    <property type="entry name" value="nitri_red_nirB"/>
    <property type="match status" value="1"/>
</dbReference>
<dbReference type="Proteomes" id="UP000566324">
    <property type="component" value="Unassembled WGS sequence"/>
</dbReference>
<feature type="binding site" evidence="16">
    <location>
        <position position="643"/>
    </location>
    <ligand>
        <name>[4Fe-4S] cluster</name>
        <dbReference type="ChEBI" id="CHEBI:49883"/>
    </ligand>
</feature>
<keyword evidence="5 16" id="KW-0349">Heme</keyword>
<keyword evidence="9 15" id="KW-0274">FAD</keyword>
<accession>A0A7W7B542</accession>
<feature type="domain" description="Nitrite/Sulfite reductase ferredoxin-like" evidence="18">
    <location>
        <begin position="561"/>
        <end position="624"/>
    </location>
</feature>
<dbReference type="PANTHER" id="PTHR43809">
    <property type="entry name" value="NITRITE REDUCTASE (NADH) LARGE SUBUNIT"/>
    <property type="match status" value="1"/>
</dbReference>
<evidence type="ECO:0000256" key="14">
    <source>
        <dbReference type="ARBA" id="ARBA00034078"/>
    </source>
</evidence>
<protein>
    <submittedName>
        <fullName evidence="22">Nitrite reductase (NADH) large subunit</fullName>
        <ecNumber evidence="22">1.7.1.15</ecNumber>
    </submittedName>
</protein>
<dbReference type="CDD" id="cd19944">
    <property type="entry name" value="NirB_Fer2_BFD-like_2"/>
    <property type="match status" value="1"/>
</dbReference>
<evidence type="ECO:0000256" key="8">
    <source>
        <dbReference type="ARBA" id="ARBA00022723"/>
    </source>
</evidence>
<dbReference type="Pfam" id="PF07992">
    <property type="entry name" value="Pyr_redox_2"/>
    <property type="match status" value="1"/>
</dbReference>
<dbReference type="InterPro" id="IPR041854">
    <property type="entry name" value="BFD-like_2Fe2S-bd_dom_sf"/>
</dbReference>
<feature type="domain" description="BFD-like [2Fe-2S]-binding" evidence="19">
    <location>
        <begin position="486"/>
        <end position="535"/>
    </location>
</feature>
<dbReference type="InterPro" id="IPR006066">
    <property type="entry name" value="NO2/SO3_Rdtase_FeS/sirohaem_BS"/>
</dbReference>
<evidence type="ECO:0000256" key="9">
    <source>
        <dbReference type="ARBA" id="ARBA00022827"/>
    </source>
</evidence>
<dbReference type="InterPro" id="IPR023753">
    <property type="entry name" value="FAD/NAD-binding_dom"/>
</dbReference>
<keyword evidence="11 16" id="KW-0408">Iron</keyword>
<comment type="pathway">
    <text evidence="2">Nitrogen metabolism; nitrate reduction (assimilation).</text>
</comment>
<comment type="cofactor">
    <cofactor evidence="1 15">
        <name>FAD</name>
        <dbReference type="ChEBI" id="CHEBI:57692"/>
    </cofactor>
</comment>
<keyword evidence="13 15" id="KW-0534">Nitrate assimilation</keyword>
<proteinExistence type="inferred from homology"/>
<evidence type="ECO:0000256" key="4">
    <source>
        <dbReference type="ARBA" id="ARBA00022485"/>
    </source>
</evidence>
<dbReference type="SUPFAM" id="SSF56014">
    <property type="entry name" value="Nitrite and sulphite reductase 4Fe-4S domain-like"/>
    <property type="match status" value="1"/>
</dbReference>
<comment type="similarity">
    <text evidence="3">Belongs to the nitrite and sulfite reductase 4Fe-4S domain family.</text>
</comment>